<feature type="compositionally biased region" description="Acidic residues" evidence="8">
    <location>
        <begin position="641"/>
        <end position="651"/>
    </location>
</feature>
<evidence type="ECO:0000256" key="6">
    <source>
        <dbReference type="ARBA" id="ARBA00023027"/>
    </source>
</evidence>
<dbReference type="InterPro" id="IPR003000">
    <property type="entry name" value="Sirtuin"/>
</dbReference>
<feature type="compositionally biased region" description="Acidic residues" evidence="8">
    <location>
        <begin position="336"/>
        <end position="345"/>
    </location>
</feature>
<protein>
    <submittedName>
        <fullName evidence="10">NAD-dependent histone deacetylase sir2</fullName>
    </submittedName>
</protein>
<dbReference type="GO" id="GO:0046970">
    <property type="term" value="F:histone H4K16 deacetylase activity, NAD-dependent"/>
    <property type="evidence" value="ECO:0007669"/>
    <property type="project" value="TreeGrafter"/>
</dbReference>
<feature type="domain" description="Deacetylase sirtuin-type" evidence="9">
    <location>
        <begin position="462"/>
        <end position="752"/>
    </location>
</feature>
<dbReference type="Gene3D" id="3.30.1600.10">
    <property type="entry name" value="SIR2/SIRT2 'Small Domain"/>
    <property type="match status" value="1"/>
</dbReference>
<comment type="cofactor">
    <cofactor evidence="1">
        <name>Zn(2+)</name>
        <dbReference type="ChEBI" id="CHEBI:29105"/>
    </cofactor>
</comment>
<evidence type="ECO:0000256" key="2">
    <source>
        <dbReference type="ARBA" id="ARBA00006924"/>
    </source>
</evidence>
<feature type="compositionally biased region" description="Low complexity" evidence="8">
    <location>
        <begin position="108"/>
        <end position="119"/>
    </location>
</feature>
<feature type="compositionally biased region" description="Acidic residues" evidence="8">
    <location>
        <begin position="312"/>
        <end position="325"/>
    </location>
</feature>
<feature type="region of interest" description="Disordered" evidence="8">
    <location>
        <begin position="641"/>
        <end position="660"/>
    </location>
</feature>
<feature type="region of interest" description="Disordered" evidence="8">
    <location>
        <begin position="1"/>
        <end position="149"/>
    </location>
</feature>
<dbReference type="InterPro" id="IPR026590">
    <property type="entry name" value="Ssirtuin_cat_dom"/>
</dbReference>
<comment type="caution">
    <text evidence="10">The sequence shown here is derived from an EMBL/GenBank/DDBJ whole genome shotgun (WGS) entry which is preliminary data.</text>
</comment>
<feature type="active site" description="Proton acceptor" evidence="7">
    <location>
        <position position="587"/>
    </location>
</feature>
<dbReference type="AlphaFoldDB" id="A0A9P7Y5B4"/>
<keyword evidence="6" id="KW-0520">NAD</keyword>
<dbReference type="EMBL" id="JAHRHY010000002">
    <property type="protein sequence ID" value="KAG9071789.1"/>
    <property type="molecule type" value="Genomic_DNA"/>
</dbReference>
<feature type="compositionally biased region" description="Low complexity" evidence="8">
    <location>
        <begin position="1"/>
        <end position="12"/>
    </location>
</feature>
<dbReference type="PANTHER" id="PTHR11085">
    <property type="entry name" value="NAD-DEPENDENT PROTEIN DEACYLASE SIRTUIN-5, MITOCHONDRIAL-RELATED"/>
    <property type="match status" value="1"/>
</dbReference>
<evidence type="ECO:0000256" key="3">
    <source>
        <dbReference type="ARBA" id="ARBA00022679"/>
    </source>
</evidence>
<proteinExistence type="inferred from homology"/>
<feature type="binding site" evidence="7">
    <location>
        <position position="598"/>
    </location>
    <ligand>
        <name>Zn(2+)</name>
        <dbReference type="ChEBI" id="CHEBI:29105"/>
    </ligand>
</feature>
<evidence type="ECO:0000259" key="9">
    <source>
        <dbReference type="PROSITE" id="PS50305"/>
    </source>
</evidence>
<keyword evidence="5 7" id="KW-0862">Zinc</keyword>
<evidence type="ECO:0000256" key="8">
    <source>
        <dbReference type="SAM" id="MobiDB-lite"/>
    </source>
</evidence>
<reference evidence="10" key="1">
    <citation type="submission" date="2021-06" db="EMBL/GenBank/DDBJ databases">
        <title>Genome Sequence of Mortierella hyaline Strain SCG-10, a Cold-Adapted, Nitrate-Reducing Fungus Isolated from Soil in Minnesota, USA.</title>
        <authorList>
            <person name="Aldossari N."/>
        </authorList>
    </citation>
    <scope>NUCLEOTIDE SEQUENCE</scope>
    <source>
        <strain evidence="10">SCG-10</strain>
    </source>
</reference>
<dbReference type="Pfam" id="PF02146">
    <property type="entry name" value="SIR2"/>
    <property type="match status" value="1"/>
</dbReference>
<gene>
    <name evidence="10" type="primary">SIR2_1</name>
    <name evidence="10" type="ORF">KI688_006005</name>
</gene>
<evidence type="ECO:0000256" key="5">
    <source>
        <dbReference type="ARBA" id="ARBA00022833"/>
    </source>
</evidence>
<dbReference type="InterPro" id="IPR029035">
    <property type="entry name" value="DHS-like_NAD/FAD-binding_dom"/>
</dbReference>
<dbReference type="CDD" id="cd01408">
    <property type="entry name" value="SIRT1"/>
    <property type="match status" value="1"/>
</dbReference>
<dbReference type="OrthoDB" id="420264at2759"/>
<keyword evidence="3" id="KW-0808">Transferase</keyword>
<feature type="region of interest" description="Disordered" evidence="8">
    <location>
        <begin position="825"/>
        <end position="891"/>
    </location>
</feature>
<keyword evidence="4 7" id="KW-0479">Metal-binding</keyword>
<comment type="similarity">
    <text evidence="2">Belongs to the sirtuin family. Class I subfamily.</text>
</comment>
<feature type="binding site" evidence="7">
    <location>
        <position position="595"/>
    </location>
    <ligand>
        <name>Zn(2+)</name>
        <dbReference type="ChEBI" id="CHEBI:29105"/>
    </ligand>
</feature>
<feature type="binding site" evidence="7">
    <location>
        <position position="622"/>
    </location>
    <ligand>
        <name>Zn(2+)</name>
        <dbReference type="ChEBI" id="CHEBI:29105"/>
    </ligand>
</feature>
<dbReference type="InterPro" id="IPR050134">
    <property type="entry name" value="NAD-dep_sirtuin_deacylases"/>
</dbReference>
<dbReference type="PANTHER" id="PTHR11085:SF9">
    <property type="entry name" value="NAD-DEPENDENT PROTEIN DEACETYLASE SIRTUIN-1"/>
    <property type="match status" value="1"/>
</dbReference>
<dbReference type="Gene3D" id="3.40.50.1220">
    <property type="entry name" value="TPP-binding domain"/>
    <property type="match status" value="1"/>
</dbReference>
<sequence>MSQQVVQQQQEQKQQDNDDPPPSQKGTIATTTKTVSQLKVDTELSSTPSSSSPRPPPPLPSTSRPTSPVSRKRTENLDSYDPSLSAKDQGFLSSSQNGTFPPSKKSKTSSPPLLSPRLSQANMSEYRSTQESPLSPQTSPIIEPYLDDADTGTFPVLDIRSPPVLVRARTMEDMKSVLPVPLTRHGSSILDSMAKSSETAIGNLTLGTSSSTGRTHLTERAMGVITSNPSSRQGSPAVAMKSRETTPMMVEDEHHLALHSSQQYASTSGFPQRYPNHVLEASPSPSDCTSSSEEARNLTEILADTVATYCSDSDDDYTPDADTTVDDFSNRVDSSSGEEDDDDSFTEIDADNINVLDAPYIEPFFSQFGGRCSPDDYVSNELTDDHVEMIIEEARAYGIFTDNVDMCIDRVIGRYIMGNIFSVSQLLAAFNPDLNTDGDEWTERKLMMKLTEELLVALRRKRLTNIHTLEQVVQLLRDSKRIMVLTGAGVSVSCGIPDFRSPDGIYSRLQEFNLRDPQQMFDLSFFKRRPEIFYSFAREIFPSNFIPSPSHSFIKLLEDKGKLLRNYTQNIDTLEQRAGIQKILQCHGSFATASCLRCRRQVPGDDIKEAIFNQEVAYCTVCPPPSPSDFAPKFREAYYSSDEESDSDSDDSTFSAPPPPPLMKPDIIFFKEQLTSVFHDCLDEDRDQVDLLIVMGTSLKVAPVNSIIDALPAGIPQILINRTPLTHMEFDVQLLGDSDTIVAELCRMAGWELKHEKLPDGTSNVLDMDSNTNLDGSGKGGRAHWEHFEPYTYVFEGGSLEDIEYEVMLAQIAQQGLSRDLDMFRESDGSDADDEGLDASTHFQGTRFGSVDPMETDESQGTVRGSLSSVSEAMGGGGIHPDTTTGTTEPRSGDLAEIHLAHPEDPFASQDYSQRLLSDDEAEIIDKYTEKMPRDMCEGRSMSISDGPHDSTATGHGQEFENSFMLEHRSDAELRAIMEDPLLEEEQEGKRESDDSDNETLSFHTPNGSFQAPGFLGSQSVLRLEEDDEDLAGLSQQSFHEADLFSQ</sequence>
<evidence type="ECO:0000256" key="1">
    <source>
        <dbReference type="ARBA" id="ARBA00001947"/>
    </source>
</evidence>
<feature type="region of interest" description="Disordered" evidence="8">
    <location>
        <begin position="980"/>
        <end position="1047"/>
    </location>
</feature>
<feature type="compositionally biased region" description="Polar residues" evidence="8">
    <location>
        <begin position="120"/>
        <end position="140"/>
    </location>
</feature>
<keyword evidence="11" id="KW-1185">Reference proteome</keyword>
<feature type="compositionally biased region" description="Polar residues" evidence="8">
    <location>
        <begin position="91"/>
        <end position="100"/>
    </location>
</feature>
<dbReference type="SUPFAM" id="SSF52467">
    <property type="entry name" value="DHS-like NAD/FAD-binding domain"/>
    <property type="match status" value="1"/>
</dbReference>
<feature type="compositionally biased region" description="Polar residues" evidence="8">
    <location>
        <begin position="999"/>
        <end position="1010"/>
    </location>
</feature>
<dbReference type="GO" id="GO:0005634">
    <property type="term" value="C:nucleus"/>
    <property type="evidence" value="ECO:0007669"/>
    <property type="project" value="TreeGrafter"/>
</dbReference>
<evidence type="ECO:0000313" key="11">
    <source>
        <dbReference type="Proteomes" id="UP000707451"/>
    </source>
</evidence>
<feature type="binding site" evidence="7">
    <location>
        <position position="619"/>
    </location>
    <ligand>
        <name>Zn(2+)</name>
        <dbReference type="ChEBI" id="CHEBI:29105"/>
    </ligand>
</feature>
<dbReference type="PROSITE" id="PS50305">
    <property type="entry name" value="SIRTUIN"/>
    <property type="match status" value="1"/>
</dbReference>
<name>A0A9P7Y5B4_9FUNG</name>
<dbReference type="InterPro" id="IPR026591">
    <property type="entry name" value="Sirtuin_cat_small_dom_sf"/>
</dbReference>
<accession>A0A9P7Y5B4</accession>
<dbReference type="Proteomes" id="UP000707451">
    <property type="component" value="Unassembled WGS sequence"/>
</dbReference>
<dbReference type="GO" id="GO:0070403">
    <property type="term" value="F:NAD+ binding"/>
    <property type="evidence" value="ECO:0007669"/>
    <property type="project" value="InterPro"/>
</dbReference>
<feature type="compositionally biased region" description="Polar residues" evidence="8">
    <location>
        <begin position="859"/>
        <end position="871"/>
    </location>
</feature>
<evidence type="ECO:0000256" key="4">
    <source>
        <dbReference type="ARBA" id="ARBA00022723"/>
    </source>
</evidence>
<organism evidence="10 11">
    <name type="scientific">Linnemannia hyalina</name>
    <dbReference type="NCBI Taxonomy" id="64524"/>
    <lineage>
        <taxon>Eukaryota</taxon>
        <taxon>Fungi</taxon>
        <taxon>Fungi incertae sedis</taxon>
        <taxon>Mucoromycota</taxon>
        <taxon>Mortierellomycotina</taxon>
        <taxon>Mortierellomycetes</taxon>
        <taxon>Mortierellales</taxon>
        <taxon>Mortierellaceae</taxon>
        <taxon>Linnemannia</taxon>
    </lineage>
</organism>
<feature type="compositionally biased region" description="Polar residues" evidence="8">
    <location>
        <begin position="24"/>
        <end position="39"/>
    </location>
</feature>
<dbReference type="GO" id="GO:0046872">
    <property type="term" value="F:metal ion binding"/>
    <property type="evidence" value="ECO:0007669"/>
    <property type="project" value="UniProtKB-KW"/>
</dbReference>
<feature type="region of interest" description="Disordered" evidence="8">
    <location>
        <begin position="312"/>
        <end position="345"/>
    </location>
</feature>
<evidence type="ECO:0000256" key="7">
    <source>
        <dbReference type="PROSITE-ProRule" id="PRU00236"/>
    </source>
</evidence>
<evidence type="ECO:0000313" key="10">
    <source>
        <dbReference type="EMBL" id="KAG9071789.1"/>
    </source>
</evidence>